<keyword evidence="9" id="KW-0460">Magnesium</keyword>
<evidence type="ECO:0000256" key="7">
    <source>
        <dbReference type="ARBA" id="ARBA00022777"/>
    </source>
</evidence>
<dbReference type="InterPro" id="IPR020568">
    <property type="entry name" value="Ribosomal_Su5_D2-typ_SF"/>
</dbReference>
<evidence type="ECO:0000256" key="1">
    <source>
        <dbReference type="ARBA" id="ARBA00004229"/>
    </source>
</evidence>
<keyword evidence="6" id="KW-0547">Nucleotide-binding</keyword>
<dbReference type="PROSITE" id="PS00106">
    <property type="entry name" value="GALACTOKINASE"/>
    <property type="match status" value="1"/>
</dbReference>
<dbReference type="SUPFAM" id="SSF55060">
    <property type="entry name" value="GHMP Kinase, C-terminal domain"/>
    <property type="match status" value="1"/>
</dbReference>
<gene>
    <name evidence="15" type="ORF">QTG54_008654</name>
</gene>
<evidence type="ECO:0000259" key="14">
    <source>
        <dbReference type="Pfam" id="PF10509"/>
    </source>
</evidence>
<dbReference type="GO" id="GO:0005524">
    <property type="term" value="F:ATP binding"/>
    <property type="evidence" value="ECO:0007669"/>
    <property type="project" value="UniProtKB-KW"/>
</dbReference>
<accession>A0AAD8Y6C3</accession>
<dbReference type="InterPro" id="IPR006203">
    <property type="entry name" value="GHMP_knse_ATP-bd_CS"/>
</dbReference>
<evidence type="ECO:0000256" key="11">
    <source>
        <dbReference type="SAM" id="SignalP"/>
    </source>
</evidence>
<proteinExistence type="inferred from homology"/>
<keyword evidence="7" id="KW-0418">Kinase</keyword>
<dbReference type="PANTHER" id="PTHR10457:SF7">
    <property type="entry name" value="GALACTOKINASE-RELATED"/>
    <property type="match status" value="1"/>
</dbReference>
<dbReference type="PRINTS" id="PR00959">
    <property type="entry name" value="MEVGALKINASE"/>
</dbReference>
<sequence>MFVHILIVAIIHLCSIPSSSAFLPPSLKPPASSKIFSSASEVMPSNVQTLVDQAKYLFDSSFGADVDKNLPNYCVSAPGRVNLIGEHTDYTGGYVLPLAIGFNTVGYGCGSVVKKDSSESIKCRIVSTNNPVAEFHVSPSLEASTGSNKWVNYVQGVVLQYLPDLKEDETFMFDLAIIGDVPLGSGLSSSASLEVATAVFLERILDSHGVAYCSAKDAPLSEKQRKMERAVRCKLAENIFCGVPCGIMDQFVSSAGCEGKLLLLDCRSLDYREVSMGGENASSSDAPVLVITNSNVKHDLGDGEYPVRVRQCKEATDILTKMNPSIQSLRDATMKDVEAAAQSAGLEGVLLQRARHVVSENERTVKTADALEKGDWETVGKLMNASHTSMRDDYEVSCEEIDVLVDLAQTFGDGVFGSRLTGGGFGGCTVTLVKKDSAQQLIEYLKTQYEAKTGTKCVCFETAAASGAKAIDL</sequence>
<dbReference type="SUPFAM" id="SSF54211">
    <property type="entry name" value="Ribosomal protein S5 domain 2-like"/>
    <property type="match status" value="1"/>
</dbReference>
<evidence type="ECO:0000256" key="6">
    <source>
        <dbReference type="ARBA" id="ARBA00022741"/>
    </source>
</evidence>
<dbReference type="GO" id="GO:0009507">
    <property type="term" value="C:chloroplast"/>
    <property type="evidence" value="ECO:0007669"/>
    <property type="project" value="UniProtKB-SubCell"/>
</dbReference>
<dbReference type="PIRSF" id="PIRSF000530">
    <property type="entry name" value="Galactokinase"/>
    <property type="match status" value="1"/>
</dbReference>
<dbReference type="AlphaFoldDB" id="A0AAD8Y6C3"/>
<organism evidence="15 16">
    <name type="scientific">Skeletonema marinoi</name>
    <dbReference type="NCBI Taxonomy" id="267567"/>
    <lineage>
        <taxon>Eukaryota</taxon>
        <taxon>Sar</taxon>
        <taxon>Stramenopiles</taxon>
        <taxon>Ochrophyta</taxon>
        <taxon>Bacillariophyta</taxon>
        <taxon>Coscinodiscophyceae</taxon>
        <taxon>Thalassiosirophycidae</taxon>
        <taxon>Thalassiosirales</taxon>
        <taxon>Skeletonemataceae</taxon>
        <taxon>Skeletonema</taxon>
        <taxon>Skeletonema marinoi-dohrnii complex</taxon>
    </lineage>
</organism>
<keyword evidence="16" id="KW-1185">Reference proteome</keyword>
<evidence type="ECO:0000256" key="5">
    <source>
        <dbReference type="ARBA" id="ARBA00022723"/>
    </source>
</evidence>
<feature type="chain" id="PRO_5041974528" evidence="11">
    <location>
        <begin position="22"/>
        <end position="473"/>
    </location>
</feature>
<dbReference type="Gene3D" id="3.30.230.10">
    <property type="match status" value="1"/>
</dbReference>
<evidence type="ECO:0000256" key="9">
    <source>
        <dbReference type="ARBA" id="ARBA00022842"/>
    </source>
</evidence>
<dbReference type="InterPro" id="IPR036554">
    <property type="entry name" value="GHMP_kinase_C_sf"/>
</dbReference>
<comment type="similarity">
    <text evidence="2">Belongs to the GHMP kinase family. GalK subfamily.</text>
</comment>
<evidence type="ECO:0000259" key="12">
    <source>
        <dbReference type="Pfam" id="PF00288"/>
    </source>
</evidence>
<dbReference type="EC" id="2.7.1.6" evidence="15"/>
<feature type="domain" description="GHMP kinase C-terminal" evidence="13">
    <location>
        <begin position="368"/>
        <end position="450"/>
    </location>
</feature>
<dbReference type="InterPro" id="IPR006204">
    <property type="entry name" value="GHMP_kinase_N_dom"/>
</dbReference>
<evidence type="ECO:0000256" key="10">
    <source>
        <dbReference type="ARBA" id="ARBA00023277"/>
    </source>
</evidence>
<dbReference type="GO" id="GO:0005829">
    <property type="term" value="C:cytosol"/>
    <property type="evidence" value="ECO:0007669"/>
    <property type="project" value="TreeGrafter"/>
</dbReference>
<keyword evidence="3" id="KW-0963">Cytoplasm</keyword>
<dbReference type="Gene3D" id="3.30.70.890">
    <property type="entry name" value="GHMP kinase, C-terminal domain"/>
    <property type="match status" value="1"/>
</dbReference>
<evidence type="ECO:0000256" key="2">
    <source>
        <dbReference type="ARBA" id="ARBA00006566"/>
    </source>
</evidence>
<dbReference type="NCBIfam" id="TIGR00131">
    <property type="entry name" value="gal_kin"/>
    <property type="match status" value="1"/>
</dbReference>
<evidence type="ECO:0000313" key="15">
    <source>
        <dbReference type="EMBL" id="KAK1740559.1"/>
    </source>
</evidence>
<dbReference type="InterPro" id="IPR019539">
    <property type="entry name" value="GalKase_N"/>
</dbReference>
<feature type="domain" description="Galactokinase N-terminal" evidence="14">
    <location>
        <begin position="60"/>
        <end position="105"/>
    </location>
</feature>
<reference evidence="15" key="1">
    <citation type="submission" date="2023-06" db="EMBL/GenBank/DDBJ databases">
        <title>Survivors Of The Sea: Transcriptome response of Skeletonema marinoi to long-term dormancy.</title>
        <authorList>
            <person name="Pinder M.I.M."/>
            <person name="Kourtchenko O."/>
            <person name="Robertson E.K."/>
            <person name="Larsson T."/>
            <person name="Maumus F."/>
            <person name="Osuna-Cruz C.M."/>
            <person name="Vancaester E."/>
            <person name="Stenow R."/>
            <person name="Vandepoele K."/>
            <person name="Ploug H."/>
            <person name="Bruchert V."/>
            <person name="Godhe A."/>
            <person name="Topel M."/>
        </authorList>
    </citation>
    <scope>NUCLEOTIDE SEQUENCE</scope>
    <source>
        <strain evidence="15">R05AC</strain>
    </source>
</reference>
<dbReference type="InterPro" id="IPR013750">
    <property type="entry name" value="GHMP_kinase_C_dom"/>
</dbReference>
<protein>
    <submittedName>
        <fullName evidence="15">Galactokinase</fullName>
        <ecNumber evidence="15">2.7.1.6</ecNumber>
    </submittedName>
</protein>
<feature type="signal peptide" evidence="11">
    <location>
        <begin position="1"/>
        <end position="21"/>
    </location>
</feature>
<evidence type="ECO:0000313" key="16">
    <source>
        <dbReference type="Proteomes" id="UP001224775"/>
    </source>
</evidence>
<dbReference type="Pfam" id="PF10509">
    <property type="entry name" value="GalKase_gal_bdg"/>
    <property type="match status" value="1"/>
</dbReference>
<feature type="domain" description="GHMP kinase N-terminal" evidence="12">
    <location>
        <begin position="152"/>
        <end position="256"/>
    </location>
</feature>
<dbReference type="Pfam" id="PF08544">
    <property type="entry name" value="GHMP_kinases_C"/>
    <property type="match status" value="1"/>
</dbReference>
<keyword evidence="11" id="KW-0732">Signal</keyword>
<keyword evidence="4 15" id="KW-0808">Transferase</keyword>
<name>A0AAD8Y6C3_9STRA</name>
<evidence type="ECO:0000256" key="3">
    <source>
        <dbReference type="ARBA" id="ARBA00022490"/>
    </source>
</evidence>
<evidence type="ECO:0000256" key="8">
    <source>
        <dbReference type="ARBA" id="ARBA00022840"/>
    </source>
</evidence>
<dbReference type="PRINTS" id="PR00473">
    <property type="entry name" value="GALCTOKINASE"/>
</dbReference>
<dbReference type="GO" id="GO:0046872">
    <property type="term" value="F:metal ion binding"/>
    <property type="evidence" value="ECO:0007669"/>
    <property type="project" value="UniProtKB-KW"/>
</dbReference>
<dbReference type="InterPro" id="IPR019741">
    <property type="entry name" value="Galactokinase_CS"/>
</dbReference>
<keyword evidence="10" id="KW-0119">Carbohydrate metabolism</keyword>
<keyword evidence="8" id="KW-0067">ATP-binding</keyword>
<dbReference type="FunFam" id="3.30.230.10:FF:000017">
    <property type="entry name" value="Galactokinase"/>
    <property type="match status" value="1"/>
</dbReference>
<dbReference type="InterPro" id="IPR014721">
    <property type="entry name" value="Ribsml_uS5_D2-typ_fold_subgr"/>
</dbReference>
<dbReference type="Pfam" id="PF00288">
    <property type="entry name" value="GHMP_kinases_N"/>
    <property type="match status" value="1"/>
</dbReference>
<evidence type="ECO:0000259" key="13">
    <source>
        <dbReference type="Pfam" id="PF08544"/>
    </source>
</evidence>
<keyword evidence="5" id="KW-0479">Metal-binding</keyword>
<dbReference type="Proteomes" id="UP001224775">
    <property type="component" value="Unassembled WGS sequence"/>
</dbReference>
<dbReference type="InterPro" id="IPR000705">
    <property type="entry name" value="Galactokinase"/>
</dbReference>
<dbReference type="EMBL" id="JATAAI010000015">
    <property type="protein sequence ID" value="KAK1740559.1"/>
    <property type="molecule type" value="Genomic_DNA"/>
</dbReference>
<dbReference type="InterPro" id="IPR006206">
    <property type="entry name" value="Mevalonate/galactokinase"/>
</dbReference>
<evidence type="ECO:0000256" key="4">
    <source>
        <dbReference type="ARBA" id="ARBA00022679"/>
    </source>
</evidence>
<dbReference type="GO" id="GO:0004335">
    <property type="term" value="F:galactokinase activity"/>
    <property type="evidence" value="ECO:0007669"/>
    <property type="project" value="UniProtKB-EC"/>
</dbReference>
<comment type="subcellular location">
    <subcellularLocation>
        <location evidence="1">Plastid</location>
        <location evidence="1">Chloroplast</location>
    </subcellularLocation>
</comment>
<dbReference type="PROSITE" id="PS00627">
    <property type="entry name" value="GHMP_KINASES_ATP"/>
    <property type="match status" value="1"/>
</dbReference>
<comment type="caution">
    <text evidence="15">The sequence shown here is derived from an EMBL/GenBank/DDBJ whole genome shotgun (WGS) entry which is preliminary data.</text>
</comment>
<dbReference type="FunFam" id="3.30.70.890:FF:000001">
    <property type="entry name" value="Galactokinase"/>
    <property type="match status" value="1"/>
</dbReference>
<dbReference type="GO" id="GO:0006012">
    <property type="term" value="P:galactose metabolic process"/>
    <property type="evidence" value="ECO:0007669"/>
    <property type="project" value="InterPro"/>
</dbReference>
<dbReference type="PANTHER" id="PTHR10457">
    <property type="entry name" value="MEVALONATE KINASE/GALACTOKINASE"/>
    <property type="match status" value="1"/>
</dbReference>